<comment type="caution">
    <text evidence="3">The sequence shown here is derived from an EMBL/GenBank/DDBJ whole genome shotgun (WGS) entry which is preliminary data.</text>
</comment>
<proteinExistence type="predicted"/>
<dbReference type="Proteomes" id="UP001596383">
    <property type="component" value="Unassembled WGS sequence"/>
</dbReference>
<dbReference type="AlphaFoldDB" id="A0ABD5STF6"/>
<reference evidence="3 4" key="1">
    <citation type="journal article" date="2019" name="Int. J. Syst. Evol. Microbiol.">
        <title>The Global Catalogue of Microorganisms (GCM) 10K type strain sequencing project: providing services to taxonomists for standard genome sequencing and annotation.</title>
        <authorList>
            <consortium name="The Broad Institute Genomics Platform"/>
            <consortium name="The Broad Institute Genome Sequencing Center for Infectious Disease"/>
            <person name="Wu L."/>
            <person name="Ma J."/>
        </authorList>
    </citation>
    <scope>NUCLEOTIDE SEQUENCE [LARGE SCALE GENOMIC DNA]</scope>
    <source>
        <strain evidence="3 4">LMG 29247</strain>
    </source>
</reference>
<name>A0ABD5STF6_9EURY</name>
<dbReference type="SUPFAM" id="SSF50998">
    <property type="entry name" value="Quinoprotein alcohol dehydrogenase-like"/>
    <property type="match status" value="2"/>
</dbReference>
<evidence type="ECO:0000259" key="2">
    <source>
        <dbReference type="Pfam" id="PF13360"/>
    </source>
</evidence>
<dbReference type="PROSITE" id="PS51257">
    <property type="entry name" value="PROKAR_LIPOPROTEIN"/>
    <property type="match status" value="1"/>
</dbReference>
<dbReference type="Pfam" id="PF13360">
    <property type="entry name" value="PQQ_2"/>
    <property type="match status" value="1"/>
</dbReference>
<dbReference type="PANTHER" id="PTHR34512">
    <property type="entry name" value="CELL SURFACE PROTEIN"/>
    <property type="match status" value="1"/>
</dbReference>
<feature type="region of interest" description="Disordered" evidence="1">
    <location>
        <begin position="157"/>
        <end position="191"/>
    </location>
</feature>
<dbReference type="EMBL" id="JBHSWV010000551">
    <property type="protein sequence ID" value="MFC6768424.1"/>
    <property type="molecule type" value="Genomic_DNA"/>
</dbReference>
<dbReference type="InterPro" id="IPR015943">
    <property type="entry name" value="WD40/YVTN_repeat-like_dom_sf"/>
</dbReference>
<dbReference type="RefSeq" id="WP_273741203.1">
    <property type="nucleotide sequence ID" value="NZ_JAQIVI010000551.1"/>
</dbReference>
<sequence>MTRERTTRRGLLASIVVGTASLAGCGYQPAGGELVWTESVGSGPGLARAGDERWVDDGDFLYRIRNRSGTGISYGDDLGFTEFDDARVTAYDSRGQHVWGGSTDAQYAGDPAVVDGRVYLPLANGSVAALERAETDEETADYRSDDDDATVWTTEWTAVDSGSADGSGDGSEANTSETNTSETSSADDGETAPALAVTAGSELVVGFHGAGVVAFDAATGDEQFAFEVDDLAVTASDDGAVAGDRAWVVATGTDDETVALTIDTDGTVRAEVSLRSSLDWLETTDSTALLALEDELWALDAAGDRQFTVQRDGSGTPLLVGDRLYRVDTAAGSIVAVDLDSSESVWRRDGYSLEAVTADADGVYAVGTAPEMDGCGLFGVTASGEPWWQVPMLEEAGCYGDLFPVGDRLVLRVGGELYGFHREPGARYTLLSARGYSRFRPNSH</sequence>
<gene>
    <name evidence="3" type="ORF">ACFQE6_26490</name>
</gene>
<evidence type="ECO:0000313" key="3">
    <source>
        <dbReference type="EMBL" id="MFC6768424.1"/>
    </source>
</evidence>
<dbReference type="Gene3D" id="2.40.128.630">
    <property type="match status" value="1"/>
</dbReference>
<accession>A0ABD5STF6</accession>
<feature type="compositionally biased region" description="Low complexity" evidence="1">
    <location>
        <begin position="160"/>
        <end position="184"/>
    </location>
</feature>
<protein>
    <submittedName>
        <fullName evidence="3">PQQ-binding-like beta-propeller repeat protein</fullName>
    </submittedName>
</protein>
<dbReference type="PANTHER" id="PTHR34512:SF30">
    <property type="entry name" value="OUTER MEMBRANE PROTEIN ASSEMBLY FACTOR BAMB"/>
    <property type="match status" value="1"/>
</dbReference>
<organism evidence="3 4">
    <name type="scientific">Natrinema soli</name>
    <dbReference type="NCBI Taxonomy" id="1930624"/>
    <lineage>
        <taxon>Archaea</taxon>
        <taxon>Methanobacteriati</taxon>
        <taxon>Methanobacteriota</taxon>
        <taxon>Stenosarchaea group</taxon>
        <taxon>Halobacteria</taxon>
        <taxon>Halobacteriales</taxon>
        <taxon>Natrialbaceae</taxon>
        <taxon>Natrinema</taxon>
    </lineage>
</organism>
<dbReference type="Gene3D" id="2.130.10.10">
    <property type="entry name" value="YVTN repeat-like/Quinoprotein amine dehydrogenase"/>
    <property type="match status" value="1"/>
</dbReference>
<evidence type="ECO:0000256" key="1">
    <source>
        <dbReference type="SAM" id="MobiDB-lite"/>
    </source>
</evidence>
<evidence type="ECO:0000313" key="4">
    <source>
        <dbReference type="Proteomes" id="UP001596383"/>
    </source>
</evidence>
<feature type="domain" description="Pyrrolo-quinoline quinone repeat" evidence="2">
    <location>
        <begin position="27"/>
        <end position="221"/>
    </location>
</feature>
<dbReference type="InterPro" id="IPR002372">
    <property type="entry name" value="PQQ_rpt_dom"/>
</dbReference>
<keyword evidence="4" id="KW-1185">Reference proteome</keyword>
<dbReference type="InterPro" id="IPR011047">
    <property type="entry name" value="Quinoprotein_ADH-like_sf"/>
</dbReference>